<comment type="function">
    <text evidence="8">F(1)F(0) ATP synthase produces ATP from ADP in the presence of a proton or sodium gradient. F-type ATPases consist of two structural domains, F(1) containing the extramembraneous catalytic core and F(0) containing the membrane proton channel, linked together by a central stalk and a peripheral stalk. During catalysis, ATP synthesis in the catalytic domain of F(1) is coupled via a rotary mechanism of the central stalk subunits to proton translocation.</text>
</comment>
<reference evidence="9" key="1">
    <citation type="submission" date="2017-03" db="EMBL/GenBank/DDBJ databases">
        <title>The new red algal subphylum Proteorhodophytina comprises the largest and most divergent plastid genomes known.</title>
        <authorList>
            <person name="Munoz-Gomez S.A."/>
            <person name="Mejia-Franco F.G."/>
            <person name="Durnin K."/>
            <person name="Morgan C."/>
            <person name="Grisdale C.J."/>
            <person name="Archibald J.M."/>
            <person name="Slamovits C.H."/>
        </authorList>
    </citation>
    <scope>NUCLEOTIDE SEQUENCE</scope>
    <source>
        <strain evidence="9">NIES-2742</strain>
    </source>
</reference>
<dbReference type="InterPro" id="IPR020781">
    <property type="entry name" value="ATPase_OSCP/d_CS"/>
</dbReference>
<dbReference type="GeneID" id="32887511"/>
<name>A0A1Y9TMC6_9RHOD</name>
<proteinExistence type="inferred from homology"/>
<dbReference type="GO" id="GO:0046933">
    <property type="term" value="F:proton-transporting ATP synthase activity, rotational mechanism"/>
    <property type="evidence" value="ECO:0007669"/>
    <property type="project" value="UniProtKB-UniRule"/>
</dbReference>
<evidence type="ECO:0000256" key="2">
    <source>
        <dbReference type="ARBA" id="ARBA00007046"/>
    </source>
</evidence>
<evidence type="ECO:0000256" key="6">
    <source>
        <dbReference type="ARBA" id="ARBA00023136"/>
    </source>
</evidence>
<keyword evidence="7 8" id="KW-0066">ATP synthesis</keyword>
<keyword evidence="5 8" id="KW-0406">Ion transport</keyword>
<dbReference type="Gene3D" id="1.10.520.20">
    <property type="entry name" value="N-terminal domain of the delta subunit of the F1F0-ATP synthase"/>
    <property type="match status" value="1"/>
</dbReference>
<dbReference type="InterPro" id="IPR000711">
    <property type="entry name" value="ATPase_OSCP/dsu"/>
</dbReference>
<evidence type="ECO:0000256" key="8">
    <source>
        <dbReference type="HAMAP-Rule" id="MF_01416"/>
    </source>
</evidence>
<dbReference type="AlphaFoldDB" id="A0A1Y9TMC6"/>
<dbReference type="SUPFAM" id="SSF47928">
    <property type="entry name" value="N-terminal domain of the delta subunit of the F1F0-ATP synthase"/>
    <property type="match status" value="1"/>
</dbReference>
<dbReference type="GO" id="GO:0045259">
    <property type="term" value="C:proton-transporting ATP synthase complex"/>
    <property type="evidence" value="ECO:0007669"/>
    <property type="project" value="UniProtKB-KW"/>
</dbReference>
<gene>
    <name evidence="8 9" type="primary">atpD</name>
</gene>
<dbReference type="NCBIfam" id="TIGR01145">
    <property type="entry name" value="ATP_synt_delta"/>
    <property type="match status" value="1"/>
</dbReference>
<evidence type="ECO:0000256" key="3">
    <source>
        <dbReference type="ARBA" id="ARBA00022448"/>
    </source>
</evidence>
<comment type="subcellular location">
    <subcellularLocation>
        <location evidence="1">Membrane</location>
    </subcellularLocation>
    <subcellularLocation>
        <location evidence="8">Plastid</location>
        <location evidence="8">Chloroplast thylakoid membrane</location>
        <topology evidence="8">Peripheral membrane protein</topology>
    </subcellularLocation>
</comment>
<keyword evidence="9" id="KW-0150">Chloroplast</keyword>
<evidence type="ECO:0000256" key="4">
    <source>
        <dbReference type="ARBA" id="ARBA00022781"/>
    </source>
</evidence>
<keyword evidence="4 8" id="KW-0375">Hydrogen ion transport</keyword>
<evidence type="ECO:0000313" key="9">
    <source>
        <dbReference type="EMBL" id="ARO90815.1"/>
    </source>
</evidence>
<comment type="similarity">
    <text evidence="2 8">Belongs to the ATPase delta chain family.</text>
</comment>
<dbReference type="HAMAP" id="MF_01416">
    <property type="entry name" value="ATP_synth_delta_bact"/>
    <property type="match status" value="1"/>
</dbReference>
<dbReference type="Pfam" id="PF00213">
    <property type="entry name" value="OSCP"/>
    <property type="match status" value="1"/>
</dbReference>
<dbReference type="PRINTS" id="PR00125">
    <property type="entry name" value="ATPASEDELTA"/>
</dbReference>
<dbReference type="InterPro" id="IPR026015">
    <property type="entry name" value="ATP_synth_OSCP/delta_N_sf"/>
</dbReference>
<dbReference type="PANTHER" id="PTHR11910">
    <property type="entry name" value="ATP SYNTHASE DELTA CHAIN"/>
    <property type="match status" value="1"/>
</dbReference>
<comment type="function">
    <text evidence="8">This protein is part of the stalk that links CF(0) to CF(1). It either transmits conformational changes from CF(0) to CF(1) or is implicated in proton conduction.</text>
</comment>
<accession>A0A1Y9TMC6</accession>
<keyword evidence="3 8" id="KW-0813">Transport</keyword>
<dbReference type="RefSeq" id="YP_009370326.1">
    <property type="nucleotide sequence ID" value="NC_034787.1"/>
</dbReference>
<evidence type="ECO:0000256" key="7">
    <source>
        <dbReference type="ARBA" id="ARBA00023310"/>
    </source>
</evidence>
<keyword evidence="8" id="KW-0793">Thylakoid</keyword>
<dbReference type="PROSITE" id="PS00389">
    <property type="entry name" value="ATPASE_DELTA"/>
    <property type="match status" value="1"/>
</dbReference>
<comment type="subunit">
    <text evidence="8">F-type ATPases have 2 components, F(1) - the catalytic core - and F(0) - the membrane proton channel. F(1) has five subunits: alpha(3), beta(3), gamma(1), delta(1), epsilon(1). CF(0) has four main subunits: a(1), b(1), b'(1) and c(10-14). The alpha and beta chains form an alternating ring which encloses part of the gamma chain. F(1) is attached to F(0) by a central stalk formed by the gamma and epsilon chains, while a peripheral stalk is formed by the delta, b and b' chains.</text>
</comment>
<organism evidence="9">
    <name type="scientific">Bulboplastis apyrenoidosa</name>
    <dbReference type="NCBI Taxonomy" id="1070855"/>
    <lineage>
        <taxon>Eukaryota</taxon>
        <taxon>Rhodophyta</taxon>
        <taxon>Rhodellophyceae</taxon>
        <taxon>Dixoniellales</taxon>
        <taxon>Dixoniellaceae</taxon>
        <taxon>Bulboplastis</taxon>
    </lineage>
</organism>
<protein>
    <recommendedName>
        <fullName evidence="8">ATP synthase subunit delta, chloroplastic</fullName>
    </recommendedName>
    <alternativeName>
        <fullName evidence="8">ATP synthase F(1) sector subunit delta</fullName>
    </alternativeName>
    <alternativeName>
        <fullName evidence="8">F-type ATPase subunit delta</fullName>
    </alternativeName>
</protein>
<keyword evidence="6 8" id="KW-0472">Membrane</keyword>
<sequence>MNTKNVNTIAQPYAEALIAIAKSSQSLETVNADMSFVETTLANSSELRSYLWNPLVSKQDKLTLVNKIFSDHISSISLQFLKLLIDRKRITLVNYIISKYLELGLEIASVTLVKITSAVSLSDEQLNLLTDKIKVMYNSRQIQVDFKIDANLIAGFIVQVGSKTIDTSVKGQLEKLYTFMDIGLG</sequence>
<dbReference type="GO" id="GO:0009535">
    <property type="term" value="C:chloroplast thylakoid membrane"/>
    <property type="evidence" value="ECO:0007669"/>
    <property type="project" value="UniProtKB-SubCell"/>
</dbReference>
<evidence type="ECO:0000256" key="1">
    <source>
        <dbReference type="ARBA" id="ARBA00004370"/>
    </source>
</evidence>
<dbReference type="EMBL" id="KY709209">
    <property type="protein sequence ID" value="ARO90815.1"/>
    <property type="molecule type" value="Genomic_DNA"/>
</dbReference>
<keyword evidence="8" id="KW-0139">CF(1)</keyword>
<evidence type="ECO:0000256" key="5">
    <source>
        <dbReference type="ARBA" id="ARBA00023065"/>
    </source>
</evidence>
<keyword evidence="9" id="KW-0934">Plastid</keyword>
<geneLocation type="chloroplast" evidence="9"/>